<evidence type="ECO:0000313" key="1">
    <source>
        <dbReference type="EMBL" id="QWQ22748.1"/>
    </source>
</evidence>
<sequence length="123" mass="13642">MPIHLKARPVLEKWLGCSVYYTLGWIDDGSSNGLFWFDDEIIAEKLAAGHKGETLNIHAWLTLPTMEIIDLTLTTTLCLLQGRKEGEGGVIVKKADELTGLSYKPMLIGETYLHNIGVIKSIT</sequence>
<dbReference type="RefSeq" id="WP_200129277.1">
    <property type="nucleotide sequence ID" value="NZ_CAHPQZ010000007.1"/>
</dbReference>
<evidence type="ECO:0000313" key="2">
    <source>
        <dbReference type="Proteomes" id="UP000682358"/>
    </source>
</evidence>
<accession>A0AAJ4NLH2</accession>
<dbReference type="Proteomes" id="UP000682358">
    <property type="component" value="Chromosome"/>
</dbReference>
<reference evidence="1" key="1">
    <citation type="submission" date="2021-06" db="EMBL/GenBank/DDBJ databases">
        <title>Emergence of genetically related NDM-1-producing Providencia rettgeri strains in Argentina.</title>
        <authorList>
            <person name="Pasteran F."/>
            <person name="Meo A."/>
            <person name="Gomez S."/>
            <person name="Derdoy L."/>
            <person name="Albronoz E."/>
            <person name="Faccone D."/>
            <person name="Guerriero L."/>
            <person name="Archuby D."/>
            <person name="Tarzia A."/>
            <person name="Lopez M."/>
            <person name="Corso A."/>
        </authorList>
    </citation>
    <scope>NUCLEOTIDE SEQUENCE</scope>
    <source>
        <strain evidence="1">PreM15628</strain>
    </source>
</reference>
<proteinExistence type="predicted"/>
<gene>
    <name evidence="1" type="ORF">KOF27_04715</name>
</gene>
<protein>
    <submittedName>
        <fullName evidence="1">Uncharacterized protein</fullName>
    </submittedName>
</protein>
<dbReference type="AlphaFoldDB" id="A0AAJ4NLH2"/>
<organism evidence="1 2">
    <name type="scientific">Providencia rettgeri</name>
    <dbReference type="NCBI Taxonomy" id="587"/>
    <lineage>
        <taxon>Bacteria</taxon>
        <taxon>Pseudomonadati</taxon>
        <taxon>Pseudomonadota</taxon>
        <taxon>Gammaproteobacteria</taxon>
        <taxon>Enterobacterales</taxon>
        <taxon>Morganellaceae</taxon>
        <taxon>Providencia</taxon>
    </lineage>
</organism>
<dbReference type="EMBL" id="CP076405">
    <property type="protein sequence ID" value="QWQ22748.1"/>
    <property type="molecule type" value="Genomic_DNA"/>
</dbReference>
<name>A0AAJ4NLH2_PRORE</name>